<accession>A0A939K033</accession>
<keyword evidence="3" id="KW-1185">Reference proteome</keyword>
<proteinExistence type="predicted"/>
<dbReference type="SUPFAM" id="SSF53335">
    <property type="entry name" value="S-adenosyl-L-methionine-dependent methyltransferases"/>
    <property type="match status" value="1"/>
</dbReference>
<dbReference type="RefSeq" id="WP_207335535.1">
    <property type="nucleotide sequence ID" value="NZ_JAFMYU010000007.1"/>
</dbReference>
<dbReference type="EMBL" id="JAFMYU010000007">
    <property type="protein sequence ID" value="MBO0931571.1"/>
    <property type="molecule type" value="Genomic_DNA"/>
</dbReference>
<dbReference type="AlphaFoldDB" id="A0A939K033"/>
<dbReference type="Pfam" id="PF08241">
    <property type="entry name" value="Methyltransf_11"/>
    <property type="match status" value="1"/>
</dbReference>
<feature type="domain" description="Methyltransferase type 11" evidence="1">
    <location>
        <begin position="75"/>
        <end position="177"/>
    </location>
</feature>
<evidence type="ECO:0000313" key="2">
    <source>
        <dbReference type="EMBL" id="MBO0931571.1"/>
    </source>
</evidence>
<comment type="caution">
    <text evidence="2">The sequence shown here is derived from an EMBL/GenBank/DDBJ whole genome shotgun (WGS) entry which is preliminary data.</text>
</comment>
<dbReference type="Gene3D" id="3.40.50.150">
    <property type="entry name" value="Vaccinia Virus protein VP39"/>
    <property type="match status" value="1"/>
</dbReference>
<dbReference type="Proteomes" id="UP000664795">
    <property type="component" value="Unassembled WGS sequence"/>
</dbReference>
<protein>
    <submittedName>
        <fullName evidence="2">Methyltransferase domain-containing protein</fullName>
    </submittedName>
</protein>
<organism evidence="2 3">
    <name type="scientific">Fibrella aquatilis</name>
    <dbReference type="NCBI Taxonomy" id="2817059"/>
    <lineage>
        <taxon>Bacteria</taxon>
        <taxon>Pseudomonadati</taxon>
        <taxon>Bacteroidota</taxon>
        <taxon>Cytophagia</taxon>
        <taxon>Cytophagales</taxon>
        <taxon>Spirosomataceae</taxon>
        <taxon>Fibrella</taxon>
    </lineage>
</organism>
<dbReference type="InterPro" id="IPR029063">
    <property type="entry name" value="SAM-dependent_MTases_sf"/>
</dbReference>
<evidence type="ECO:0000259" key="1">
    <source>
        <dbReference type="Pfam" id="PF08241"/>
    </source>
</evidence>
<dbReference type="GO" id="GO:0032259">
    <property type="term" value="P:methylation"/>
    <property type="evidence" value="ECO:0007669"/>
    <property type="project" value="UniProtKB-KW"/>
</dbReference>
<keyword evidence="2" id="KW-0808">Transferase</keyword>
<evidence type="ECO:0000313" key="3">
    <source>
        <dbReference type="Proteomes" id="UP000664795"/>
    </source>
</evidence>
<dbReference type="InterPro" id="IPR013216">
    <property type="entry name" value="Methyltransf_11"/>
</dbReference>
<reference evidence="2 3" key="1">
    <citation type="submission" date="2021-03" db="EMBL/GenBank/DDBJ databases">
        <title>Fibrella sp. HMF5036 genome sequencing and assembly.</title>
        <authorList>
            <person name="Kang H."/>
            <person name="Kim H."/>
            <person name="Bae S."/>
            <person name="Joh K."/>
        </authorList>
    </citation>
    <scope>NUCLEOTIDE SEQUENCE [LARGE SCALE GENOMIC DNA]</scope>
    <source>
        <strain evidence="2 3">HMF5036</strain>
    </source>
</reference>
<keyword evidence="2" id="KW-0489">Methyltransferase</keyword>
<dbReference type="GO" id="GO:0008757">
    <property type="term" value="F:S-adenosylmethionine-dependent methyltransferase activity"/>
    <property type="evidence" value="ECO:0007669"/>
    <property type="project" value="InterPro"/>
</dbReference>
<gene>
    <name evidence="2" type="ORF">J2I48_11230</name>
</gene>
<name>A0A939K033_9BACT</name>
<sequence length="235" mass="25647">MIQSLAQLDKVRYKASLCLLLAVLVVATPGLAQSKKHPCLATYMSKPKAIAEHQAIYKPIYEAAKGEVFASVGAGSGTKEIIYSMMADSLTFYLQDIDPACLAAQTIAQNAATLYATANRANTATFIPVIGTESETKLPASTIDKLLIENSLHEFTNPADVLADVRKSLKKGGLLYVMEMISTKPGRLHNGCKKPLFTHQTLLDLLTQNGFRYVRHQPTYPNEPQALVYVFAVAE</sequence>